<keyword evidence="1" id="KW-0812">Transmembrane</keyword>
<dbReference type="PANTHER" id="PTHR30121:SF11">
    <property type="entry name" value="AAA+ ATPASE DOMAIN-CONTAINING PROTEIN"/>
    <property type="match status" value="1"/>
</dbReference>
<keyword evidence="1" id="KW-0472">Membrane</keyword>
<protein>
    <submittedName>
        <fullName evidence="4">Uncharacterized protein</fullName>
    </submittedName>
</protein>
<proteinExistence type="predicted"/>
<reference evidence="4 5" key="1">
    <citation type="journal article" date="2016" name="Nat. Commun.">
        <title>Thousands of microbial genomes shed light on interconnected biogeochemical processes in an aquifer system.</title>
        <authorList>
            <person name="Anantharaman K."/>
            <person name="Brown C.T."/>
            <person name="Hug L.A."/>
            <person name="Sharon I."/>
            <person name="Castelle C.J."/>
            <person name="Probst A.J."/>
            <person name="Thomas B.C."/>
            <person name="Singh A."/>
            <person name="Wilkins M.J."/>
            <person name="Karaoz U."/>
            <person name="Brodie E.L."/>
            <person name="Williams K.H."/>
            <person name="Hubbard S.S."/>
            <person name="Banfield J.F."/>
        </authorList>
    </citation>
    <scope>NUCLEOTIDE SEQUENCE [LARGE SCALE GENOMIC DNA]</scope>
</reference>
<evidence type="ECO:0000256" key="1">
    <source>
        <dbReference type="SAM" id="Phobius"/>
    </source>
</evidence>
<dbReference type="EMBL" id="MFBT01000037">
    <property type="protein sequence ID" value="OGD98428.1"/>
    <property type="molecule type" value="Genomic_DNA"/>
</dbReference>
<evidence type="ECO:0000259" key="2">
    <source>
        <dbReference type="Pfam" id="PF10412"/>
    </source>
</evidence>
<feature type="transmembrane region" description="Helical" evidence="1">
    <location>
        <begin position="26"/>
        <end position="50"/>
    </location>
</feature>
<sequence>MPIEETTRAVGQIDALSGFELFLRSLGFLALALLVLGLLAFIVGWAWILWMRNRDREERSLDFVLLSVAVPRDNEIKIDAAEQMFSSLYSIYKGGTLSFLKPQDHISLEIVALPEEIKFYVSCSKSLQDLVEKQIHGAYPGADVRELEEYNIFSEDGKLAFAALKLKSAGYYPIKTYKELATDPLSSVTSAMAKMQLGEGAVVQILALPASGKWKAAGKRYVTKTKQAELSPKNEGKTPPDPKKMEAIENKCSKAGFDVVVRIVVSAKTDEDAKVHVDNIKSTFAQFTSEYNGFTTAGIRFKKQFLVDFVYRYMPIFGKSSVLNAEELAGVFHLPNKTVETPGIFWVNAKRAPAPAQIPASGLHLGKSVYRGTTKEVYIADDDRRRHVYIVGKTGTGKTELLKYMLMQDIRSGAGVAFIDPHGDAAEDILNMIPPERAEDVIYFNPADTERPIGMNMLEAQSEQEKHFVATYIVGLMYKLYDPHKTGIIGPRFEHAIRNAMLTVMSEPGNTFVEVVRVLTDARFVQELLPKVDDPVVRRYWTDQIAQTADFHKSEVLDYIVSKFGRFVTNRMIRNIIGQSKSAFNLRDIMDNKKILIVNLSKGRVGEENSSFLGLVLVPKILVAAMSRQDVAEEQRPDFFLYVDEFQNFATETFADILAEARKFRLNLIVANQFIGQIEEDVKNAVFGNVGTLVSFRVGVTDANYLQHEFTPVFNETDLINVERFQAYVKTIVRNEPVPPFSLDTTRDLSKVERDVRIAEMIKQLSRLRYGRDVNVVDAEIVHRARL</sequence>
<dbReference type="InterPro" id="IPR051162">
    <property type="entry name" value="T4SS_component"/>
</dbReference>
<dbReference type="SUPFAM" id="SSF52540">
    <property type="entry name" value="P-loop containing nucleoside triphosphate hydrolases"/>
    <property type="match status" value="1"/>
</dbReference>
<comment type="caution">
    <text evidence="4">The sequence shown here is derived from an EMBL/GenBank/DDBJ whole genome shotgun (WGS) entry which is preliminary data.</text>
</comment>
<dbReference type="Pfam" id="PF10412">
    <property type="entry name" value="TrwB_AAD_bind"/>
    <property type="match status" value="1"/>
</dbReference>
<keyword evidence="1" id="KW-1133">Transmembrane helix</keyword>
<dbReference type="InterPro" id="IPR058441">
    <property type="entry name" value="DUF8128"/>
</dbReference>
<dbReference type="PANTHER" id="PTHR30121">
    <property type="entry name" value="UNCHARACTERIZED PROTEIN YJGR-RELATED"/>
    <property type="match status" value="1"/>
</dbReference>
<feature type="domain" description="Type IV secretion system coupling protein TraD DNA-binding" evidence="2">
    <location>
        <begin position="381"/>
        <end position="697"/>
    </location>
</feature>
<name>A0A1F5H2V7_9BACT</name>
<feature type="domain" description="DUF8128" evidence="3">
    <location>
        <begin position="71"/>
        <end position="346"/>
    </location>
</feature>
<dbReference type="InterPro" id="IPR019476">
    <property type="entry name" value="T4SS_TraD_DNA-bd"/>
</dbReference>
<dbReference type="Pfam" id="PF26449">
    <property type="entry name" value="DUF8128"/>
    <property type="match status" value="1"/>
</dbReference>
<dbReference type="Gene3D" id="3.40.50.300">
    <property type="entry name" value="P-loop containing nucleotide triphosphate hydrolases"/>
    <property type="match status" value="2"/>
</dbReference>
<dbReference type="InterPro" id="IPR027417">
    <property type="entry name" value="P-loop_NTPase"/>
</dbReference>
<evidence type="ECO:0000313" key="4">
    <source>
        <dbReference type="EMBL" id="OGD98428.1"/>
    </source>
</evidence>
<organism evidence="4 5">
    <name type="scientific">Candidatus Curtissbacteria bacterium RIFCSPLOWO2_01_FULL_42_50</name>
    <dbReference type="NCBI Taxonomy" id="1797730"/>
    <lineage>
        <taxon>Bacteria</taxon>
        <taxon>Candidatus Curtissiibacteriota</taxon>
    </lineage>
</organism>
<dbReference type="AlphaFoldDB" id="A0A1F5H2V7"/>
<evidence type="ECO:0000259" key="3">
    <source>
        <dbReference type="Pfam" id="PF26449"/>
    </source>
</evidence>
<dbReference type="Proteomes" id="UP000177039">
    <property type="component" value="Unassembled WGS sequence"/>
</dbReference>
<accession>A0A1F5H2V7</accession>
<evidence type="ECO:0000313" key="5">
    <source>
        <dbReference type="Proteomes" id="UP000177039"/>
    </source>
</evidence>
<gene>
    <name evidence="4" type="ORF">A3B54_03780</name>
</gene>